<organism evidence="2 3">
    <name type="scientific">Metaclostridioides mangenotii</name>
    <dbReference type="NCBI Taxonomy" id="1540"/>
    <lineage>
        <taxon>Bacteria</taxon>
        <taxon>Bacillati</taxon>
        <taxon>Bacillota</taxon>
        <taxon>Clostridia</taxon>
        <taxon>Peptostreptococcales</taxon>
        <taxon>Peptostreptococcaceae</taxon>
        <taxon>Metaclostridioides</taxon>
    </lineage>
</organism>
<feature type="domain" description="DUF11" evidence="1">
    <location>
        <begin position="16"/>
        <end position="123"/>
    </location>
</feature>
<protein>
    <submittedName>
        <fullName evidence="2">Repeat protein (TIGR01451 family)</fullName>
    </submittedName>
</protein>
<dbReference type="InterPro" id="IPR047589">
    <property type="entry name" value="DUF11_rpt"/>
</dbReference>
<evidence type="ECO:0000259" key="1">
    <source>
        <dbReference type="Pfam" id="PF01345"/>
    </source>
</evidence>
<dbReference type="InterPro" id="IPR001434">
    <property type="entry name" value="OmcB-like_DUF11"/>
</dbReference>
<reference evidence="2 3" key="1">
    <citation type="submission" date="2021-03" db="EMBL/GenBank/DDBJ databases">
        <title>Genomic Encyclopedia of Type Strains, Phase IV (KMG-IV): sequencing the most valuable type-strain genomes for metagenomic binning, comparative biology and taxonomic classification.</title>
        <authorList>
            <person name="Goeker M."/>
        </authorList>
    </citation>
    <scope>NUCLEOTIDE SEQUENCE [LARGE SCALE GENOMIC DNA]</scope>
    <source>
        <strain evidence="2 3">DSM 1289</strain>
    </source>
</reference>
<dbReference type="RefSeq" id="WP_209457157.1">
    <property type="nucleotide sequence ID" value="NZ_BAAACS010000004.1"/>
</dbReference>
<accession>A0ABS4ECY7</accession>
<dbReference type="Pfam" id="PF01345">
    <property type="entry name" value="DUF11"/>
    <property type="match status" value="2"/>
</dbReference>
<proteinExistence type="predicted"/>
<dbReference type="InterPro" id="IPR051172">
    <property type="entry name" value="Chlamydia_OmcB"/>
</dbReference>
<evidence type="ECO:0000313" key="3">
    <source>
        <dbReference type="Proteomes" id="UP000767291"/>
    </source>
</evidence>
<dbReference type="Proteomes" id="UP000767291">
    <property type="component" value="Unassembled WGS sequence"/>
</dbReference>
<dbReference type="EMBL" id="JAGGJX010000004">
    <property type="protein sequence ID" value="MBP1855756.1"/>
    <property type="molecule type" value="Genomic_DNA"/>
</dbReference>
<dbReference type="PANTHER" id="PTHR34819">
    <property type="entry name" value="LARGE CYSTEINE-RICH PERIPLASMIC PROTEIN OMCB"/>
    <property type="match status" value="1"/>
</dbReference>
<name>A0ABS4ECY7_9FIRM</name>
<dbReference type="PANTHER" id="PTHR34819:SF3">
    <property type="entry name" value="CELL SURFACE PROTEIN"/>
    <property type="match status" value="1"/>
</dbReference>
<sequence>MFDPSVVDPRISLLLNVSTNHAVVGHIIQYNLTVYNKSKTTIDNAVVIDKLNPCFKFVDGSVKIDSIEYKDANIVSGIETGTIEPKGKKLITFNVEVVSSDENCNAMTTNITVFYNYNSNDKDNAFNGKVTASPLTIMIHDNNIQVSKSSSSNSASLNDIIKYTILLENNSHLEAYDVLLEDNNPNSTSLINGTFTINGTVIENVNLNYGVNLGNIGVGQSIVVEYQVRILTSDCSGIIQSSSSTTYNYILPNGYVGAHICYSNIIEISINLSYKRQFIFDNSTCIPKQLPDIDHVNWMNGDLIISDWKPINSIRCNSTSPNSINGVKLLVTGKILYNFCYSTTNLNEEIRVEGIEAPFKGTIILLCDYTSENAIQVNGCVTDIIYQSSDDRCVVSKSYVELTAEISH</sequence>
<dbReference type="NCBIfam" id="TIGR01451">
    <property type="entry name" value="B_ant_repeat"/>
    <property type="match status" value="2"/>
</dbReference>
<gene>
    <name evidence="2" type="ORF">J2Z43_002154</name>
</gene>
<evidence type="ECO:0000313" key="2">
    <source>
        <dbReference type="EMBL" id="MBP1855756.1"/>
    </source>
</evidence>
<keyword evidence="3" id="KW-1185">Reference proteome</keyword>
<comment type="caution">
    <text evidence="2">The sequence shown here is derived from an EMBL/GenBank/DDBJ whole genome shotgun (WGS) entry which is preliminary data.</text>
</comment>
<feature type="domain" description="DUF11" evidence="1">
    <location>
        <begin position="144"/>
        <end position="233"/>
    </location>
</feature>